<reference evidence="5 6" key="1">
    <citation type="submission" date="2016-10" db="EMBL/GenBank/DDBJ databases">
        <authorList>
            <person name="de Groot N.N."/>
        </authorList>
    </citation>
    <scope>NUCLEOTIDE SEQUENCE [LARGE SCALE GENOMIC DNA]</scope>
    <source>
        <strain evidence="5 6">DSM 25186</strain>
    </source>
</reference>
<dbReference type="InterPro" id="IPR001296">
    <property type="entry name" value="Glyco_trans_1"/>
</dbReference>
<dbReference type="RefSeq" id="WP_089684302.1">
    <property type="nucleotide sequence ID" value="NZ_FNFO01000007.1"/>
</dbReference>
<dbReference type="PANTHER" id="PTHR12526">
    <property type="entry name" value="GLYCOSYLTRANSFERASE"/>
    <property type="match status" value="1"/>
</dbReference>
<proteinExistence type="predicted"/>
<dbReference type="GO" id="GO:0016757">
    <property type="term" value="F:glycosyltransferase activity"/>
    <property type="evidence" value="ECO:0007669"/>
    <property type="project" value="UniProtKB-KW"/>
</dbReference>
<sequence length="372" mass="41062">MSVPRIAVLSPEKAPYSTTFIKAHLDLLAAEVHHLYGIFFPAYLGNGESLATYAGATRYFHKVKSFGRGTQNKYKEALLAHYLKKERIQLVLAEFGPVGAEVMPVCRQLGIPLIVHFHGFDAYVHQVITQYKERYLAMFHYAEAVIGVSQEMLRQLRTLGVPDEKLVYNCYGPNPAFFEIEPTFAAPHYLAIGRFVDKKAPYLTLAAFREVHKKVPQAKLTMVGDGDLLEVCRALLDGWQLQEAVALRGAVSHDAILAEYADYTCFVQHSIVAPNGDSEGTPVGILEASAAGLPVVATRHAGIPDVIKHEETGFLVAERDIEGMAHFMAEMAIDLEKAASMGAAGRARIRASFTQEQHIQRLDALVTKALDK</sequence>
<dbReference type="Pfam" id="PF00534">
    <property type="entry name" value="Glycos_transf_1"/>
    <property type="match status" value="1"/>
</dbReference>
<evidence type="ECO:0000256" key="1">
    <source>
        <dbReference type="ARBA" id="ARBA00022676"/>
    </source>
</evidence>
<dbReference type="PANTHER" id="PTHR12526:SF510">
    <property type="entry name" value="D-INOSITOL 3-PHOSPHATE GLYCOSYLTRANSFERASE"/>
    <property type="match status" value="1"/>
</dbReference>
<evidence type="ECO:0000259" key="3">
    <source>
        <dbReference type="Pfam" id="PF00534"/>
    </source>
</evidence>
<name>A0A1G9LIA0_9BACT</name>
<evidence type="ECO:0000259" key="4">
    <source>
        <dbReference type="Pfam" id="PF13439"/>
    </source>
</evidence>
<dbReference type="InterPro" id="IPR028098">
    <property type="entry name" value="Glyco_trans_4-like_N"/>
</dbReference>
<dbReference type="EMBL" id="FNFO01000007">
    <property type="protein sequence ID" value="SDL61597.1"/>
    <property type="molecule type" value="Genomic_DNA"/>
</dbReference>
<dbReference type="SUPFAM" id="SSF53756">
    <property type="entry name" value="UDP-Glycosyltransferase/glycogen phosphorylase"/>
    <property type="match status" value="1"/>
</dbReference>
<dbReference type="STRING" id="1075417.SAMN05421823_10756"/>
<organism evidence="5 6">
    <name type="scientific">Catalinimonas alkaloidigena</name>
    <dbReference type="NCBI Taxonomy" id="1075417"/>
    <lineage>
        <taxon>Bacteria</taxon>
        <taxon>Pseudomonadati</taxon>
        <taxon>Bacteroidota</taxon>
        <taxon>Cytophagia</taxon>
        <taxon>Cytophagales</taxon>
        <taxon>Catalimonadaceae</taxon>
        <taxon>Catalinimonas</taxon>
    </lineage>
</organism>
<gene>
    <name evidence="5" type="ORF">SAMN05421823_10756</name>
</gene>
<keyword evidence="1" id="KW-0328">Glycosyltransferase</keyword>
<keyword evidence="2 5" id="KW-0808">Transferase</keyword>
<dbReference type="Pfam" id="PF13439">
    <property type="entry name" value="Glyco_transf_4"/>
    <property type="match status" value="1"/>
</dbReference>
<evidence type="ECO:0000256" key="2">
    <source>
        <dbReference type="ARBA" id="ARBA00022679"/>
    </source>
</evidence>
<dbReference type="OrthoDB" id="9792322at2"/>
<dbReference type="AlphaFoldDB" id="A0A1G9LIA0"/>
<feature type="domain" description="Glycosyl transferase family 1" evidence="3">
    <location>
        <begin position="189"/>
        <end position="347"/>
    </location>
</feature>
<feature type="domain" description="Glycosyltransferase subfamily 4-like N-terminal" evidence="4">
    <location>
        <begin position="74"/>
        <end position="167"/>
    </location>
</feature>
<evidence type="ECO:0000313" key="6">
    <source>
        <dbReference type="Proteomes" id="UP000198510"/>
    </source>
</evidence>
<dbReference type="Proteomes" id="UP000198510">
    <property type="component" value="Unassembled WGS sequence"/>
</dbReference>
<accession>A0A1G9LIA0</accession>
<protein>
    <submittedName>
        <fullName evidence="5">Glycosyltransferase involved in cell wall bisynthesis</fullName>
    </submittedName>
</protein>
<dbReference type="Gene3D" id="3.40.50.2000">
    <property type="entry name" value="Glycogen Phosphorylase B"/>
    <property type="match status" value="2"/>
</dbReference>
<keyword evidence="6" id="KW-1185">Reference proteome</keyword>
<evidence type="ECO:0000313" key="5">
    <source>
        <dbReference type="EMBL" id="SDL61597.1"/>
    </source>
</evidence>